<dbReference type="EMBL" id="VSRR010073014">
    <property type="protein sequence ID" value="MPC86940.1"/>
    <property type="molecule type" value="Genomic_DNA"/>
</dbReference>
<dbReference type="AlphaFoldDB" id="A0A5B7IQP1"/>
<sequence>MRDDSFFFFCVRVKAIKWKPPQQAVNRARKKGQYIKEKGSRSSEEEEEEEEDRASREMGLWSSIPIQSFQYLSLPCGSAYGMERLRREGEKKAKWM</sequence>
<gene>
    <name evidence="2" type="ORF">E2C01_081783</name>
</gene>
<name>A0A5B7IQP1_PORTR</name>
<comment type="caution">
    <text evidence="2">The sequence shown here is derived from an EMBL/GenBank/DDBJ whole genome shotgun (WGS) entry which is preliminary data.</text>
</comment>
<protein>
    <submittedName>
        <fullName evidence="2">Uncharacterized protein</fullName>
    </submittedName>
</protein>
<evidence type="ECO:0000256" key="1">
    <source>
        <dbReference type="SAM" id="MobiDB-lite"/>
    </source>
</evidence>
<dbReference type="Proteomes" id="UP000324222">
    <property type="component" value="Unassembled WGS sequence"/>
</dbReference>
<organism evidence="2 3">
    <name type="scientific">Portunus trituberculatus</name>
    <name type="common">Swimming crab</name>
    <name type="synonym">Neptunus trituberculatus</name>
    <dbReference type="NCBI Taxonomy" id="210409"/>
    <lineage>
        <taxon>Eukaryota</taxon>
        <taxon>Metazoa</taxon>
        <taxon>Ecdysozoa</taxon>
        <taxon>Arthropoda</taxon>
        <taxon>Crustacea</taxon>
        <taxon>Multicrustacea</taxon>
        <taxon>Malacostraca</taxon>
        <taxon>Eumalacostraca</taxon>
        <taxon>Eucarida</taxon>
        <taxon>Decapoda</taxon>
        <taxon>Pleocyemata</taxon>
        <taxon>Brachyura</taxon>
        <taxon>Eubrachyura</taxon>
        <taxon>Portunoidea</taxon>
        <taxon>Portunidae</taxon>
        <taxon>Portuninae</taxon>
        <taxon>Portunus</taxon>
    </lineage>
</organism>
<feature type="compositionally biased region" description="Basic and acidic residues" evidence="1">
    <location>
        <begin position="34"/>
        <end position="43"/>
    </location>
</feature>
<proteinExistence type="predicted"/>
<evidence type="ECO:0000313" key="2">
    <source>
        <dbReference type="EMBL" id="MPC86940.1"/>
    </source>
</evidence>
<reference evidence="2 3" key="1">
    <citation type="submission" date="2019-05" db="EMBL/GenBank/DDBJ databases">
        <title>Another draft genome of Portunus trituberculatus and its Hox gene families provides insights of decapod evolution.</title>
        <authorList>
            <person name="Jeong J.-H."/>
            <person name="Song I."/>
            <person name="Kim S."/>
            <person name="Choi T."/>
            <person name="Kim D."/>
            <person name="Ryu S."/>
            <person name="Kim W."/>
        </authorList>
    </citation>
    <scope>NUCLEOTIDE SEQUENCE [LARGE SCALE GENOMIC DNA]</scope>
    <source>
        <tissue evidence="2">Muscle</tissue>
    </source>
</reference>
<evidence type="ECO:0000313" key="3">
    <source>
        <dbReference type="Proteomes" id="UP000324222"/>
    </source>
</evidence>
<keyword evidence="3" id="KW-1185">Reference proteome</keyword>
<feature type="region of interest" description="Disordered" evidence="1">
    <location>
        <begin position="22"/>
        <end position="56"/>
    </location>
</feature>
<accession>A0A5B7IQP1</accession>